<protein>
    <submittedName>
        <fullName evidence="1">14888_t:CDS:1</fullName>
    </submittedName>
</protein>
<evidence type="ECO:0000313" key="1">
    <source>
        <dbReference type="EMBL" id="CAG8579441.1"/>
    </source>
</evidence>
<keyword evidence="2" id="KW-1185">Reference proteome</keyword>
<proteinExistence type="predicted"/>
<dbReference type="Proteomes" id="UP000789342">
    <property type="component" value="Unassembled WGS sequence"/>
</dbReference>
<dbReference type="EMBL" id="CAJVPV010004805">
    <property type="protein sequence ID" value="CAG8579441.1"/>
    <property type="molecule type" value="Genomic_DNA"/>
</dbReference>
<accession>A0A9N9BVA6</accession>
<organism evidence="1 2">
    <name type="scientific">Acaulospora morrowiae</name>
    <dbReference type="NCBI Taxonomy" id="94023"/>
    <lineage>
        <taxon>Eukaryota</taxon>
        <taxon>Fungi</taxon>
        <taxon>Fungi incertae sedis</taxon>
        <taxon>Mucoromycota</taxon>
        <taxon>Glomeromycotina</taxon>
        <taxon>Glomeromycetes</taxon>
        <taxon>Diversisporales</taxon>
        <taxon>Acaulosporaceae</taxon>
        <taxon>Acaulospora</taxon>
    </lineage>
</organism>
<evidence type="ECO:0000313" key="2">
    <source>
        <dbReference type="Proteomes" id="UP000789342"/>
    </source>
</evidence>
<reference evidence="1" key="1">
    <citation type="submission" date="2021-06" db="EMBL/GenBank/DDBJ databases">
        <authorList>
            <person name="Kallberg Y."/>
            <person name="Tangrot J."/>
            <person name="Rosling A."/>
        </authorList>
    </citation>
    <scope>NUCLEOTIDE SEQUENCE</scope>
    <source>
        <strain evidence="1">CL551</strain>
    </source>
</reference>
<sequence>PEDWLREFRRYVVTSRINITPGVGGVAGRAEALGLAISCFAEPALTWYETRVKGRNWKCNNLSDNLGVVDLNTVRALAAGNNNNQIGGLNTAEEFCNKADTEIGRIDAGVATGADIIPIGTWEEDWSIAGGEPTNDIPVVPNTGGGFPAITITPNITLGQFLYLVRTAYTSVEHLKQMAVFDQLV</sequence>
<gene>
    <name evidence="1" type="ORF">AMORRO_LOCUS6840</name>
</gene>
<feature type="non-terminal residue" evidence="1">
    <location>
        <position position="1"/>
    </location>
</feature>
<dbReference type="AlphaFoldDB" id="A0A9N9BVA6"/>
<dbReference type="OrthoDB" id="2396614at2759"/>
<comment type="caution">
    <text evidence="1">The sequence shown here is derived from an EMBL/GenBank/DDBJ whole genome shotgun (WGS) entry which is preliminary data.</text>
</comment>
<name>A0A9N9BVA6_9GLOM</name>